<feature type="region of interest" description="Disordered" evidence="6">
    <location>
        <begin position="1"/>
        <end position="23"/>
    </location>
</feature>
<keyword evidence="9" id="KW-0282">Flagellum</keyword>
<keyword evidence="9" id="KW-0969">Cilium</keyword>
<dbReference type="PANTHER" id="PTHR30288:SF0">
    <property type="entry name" value="FLAGELLAR HOOK-ASSOCIATED PROTEIN 2"/>
    <property type="match status" value="1"/>
</dbReference>
<comment type="function">
    <text evidence="5">Required for morphogenesis and for the elongation of the flagellar filament by facilitating polymerization of the flagellin monomers at the tip of growing filament. Forms a capping structure, which prevents flagellin subunits (transported through the central channel of the flagellum) from leaking out without polymerization at the distal end.</text>
</comment>
<feature type="domain" description="Flagellar hook-associated protein 2 N-terminal" evidence="7">
    <location>
        <begin position="41"/>
        <end position="139"/>
    </location>
</feature>
<proteinExistence type="inferred from homology"/>
<feature type="domain" description="Flagellar hook-associated protein 2 C-terminal" evidence="8">
    <location>
        <begin position="261"/>
        <end position="482"/>
    </location>
</feature>
<evidence type="ECO:0000313" key="10">
    <source>
        <dbReference type="Proteomes" id="UP001500238"/>
    </source>
</evidence>
<dbReference type="InterPro" id="IPR040026">
    <property type="entry name" value="FliD"/>
</dbReference>
<gene>
    <name evidence="9" type="primary">fliD</name>
    <name evidence="9" type="ORF">GCM10009102_04290</name>
</gene>
<dbReference type="RefSeq" id="WP_163957262.1">
    <property type="nucleotide sequence ID" value="NZ_BAAAES010000001.1"/>
</dbReference>
<comment type="caution">
    <text evidence="9">The sequence shown here is derived from an EMBL/GenBank/DDBJ whole genome shotgun (WGS) entry which is preliminary data.</text>
</comment>
<evidence type="ECO:0000256" key="3">
    <source>
        <dbReference type="ARBA" id="ARBA00023054"/>
    </source>
</evidence>
<protein>
    <recommendedName>
        <fullName evidence="5">Flagellar hook-associated protein 2</fullName>
        <shortName evidence="5">HAP2</shortName>
    </recommendedName>
    <alternativeName>
        <fullName evidence="5">Flagellar cap protein</fullName>
    </alternativeName>
</protein>
<dbReference type="Pfam" id="PF02465">
    <property type="entry name" value="FliD_N"/>
    <property type="match status" value="1"/>
</dbReference>
<evidence type="ECO:0000256" key="6">
    <source>
        <dbReference type="SAM" id="MobiDB-lite"/>
    </source>
</evidence>
<keyword evidence="4 5" id="KW-0975">Bacterial flagellum</keyword>
<dbReference type="PANTHER" id="PTHR30288">
    <property type="entry name" value="FLAGELLAR CAP/ASSEMBLY PROTEIN FLID"/>
    <property type="match status" value="1"/>
</dbReference>
<name>A0ABN1HMB2_9SPHN</name>
<keyword evidence="10" id="KW-1185">Reference proteome</keyword>
<dbReference type="InterPro" id="IPR003481">
    <property type="entry name" value="FliD_N"/>
</dbReference>
<comment type="subcellular location">
    <subcellularLocation>
        <location evidence="5">Secreted</location>
    </subcellularLocation>
    <subcellularLocation>
        <location evidence="5">Bacterial flagellum</location>
    </subcellularLocation>
</comment>
<keyword evidence="3" id="KW-0175">Coiled coil</keyword>
<comment type="subunit">
    <text evidence="2 5">Homopentamer.</text>
</comment>
<dbReference type="InterPro" id="IPR010809">
    <property type="entry name" value="FliD_C"/>
</dbReference>
<evidence type="ECO:0000256" key="1">
    <source>
        <dbReference type="ARBA" id="ARBA00009764"/>
    </source>
</evidence>
<evidence type="ECO:0000256" key="5">
    <source>
        <dbReference type="RuleBase" id="RU362066"/>
    </source>
</evidence>
<organism evidence="9 10">
    <name type="scientific">Sphingomonas insulae</name>
    <dbReference type="NCBI Taxonomy" id="424800"/>
    <lineage>
        <taxon>Bacteria</taxon>
        <taxon>Pseudomonadati</taxon>
        <taxon>Pseudomonadota</taxon>
        <taxon>Alphaproteobacteria</taxon>
        <taxon>Sphingomonadales</taxon>
        <taxon>Sphingomonadaceae</taxon>
        <taxon>Sphingomonas</taxon>
    </lineage>
</organism>
<keyword evidence="5" id="KW-0964">Secreted</keyword>
<dbReference type="Proteomes" id="UP001500238">
    <property type="component" value="Unassembled WGS sequence"/>
</dbReference>
<comment type="similarity">
    <text evidence="1 5">Belongs to the FliD family.</text>
</comment>
<dbReference type="Pfam" id="PF07195">
    <property type="entry name" value="FliD_C"/>
    <property type="match status" value="1"/>
</dbReference>
<keyword evidence="9" id="KW-0966">Cell projection</keyword>
<dbReference type="EMBL" id="BAAAES010000001">
    <property type="protein sequence ID" value="GAA0659020.1"/>
    <property type="molecule type" value="Genomic_DNA"/>
</dbReference>
<reference evidence="9 10" key="1">
    <citation type="journal article" date="2019" name="Int. J. Syst. Evol. Microbiol.">
        <title>The Global Catalogue of Microorganisms (GCM) 10K type strain sequencing project: providing services to taxonomists for standard genome sequencing and annotation.</title>
        <authorList>
            <consortium name="The Broad Institute Genomics Platform"/>
            <consortium name="The Broad Institute Genome Sequencing Center for Infectious Disease"/>
            <person name="Wu L."/>
            <person name="Ma J."/>
        </authorList>
    </citation>
    <scope>NUCLEOTIDE SEQUENCE [LARGE SCALE GENOMIC DNA]</scope>
    <source>
        <strain evidence="9 10">JCM 14603</strain>
    </source>
</reference>
<evidence type="ECO:0000259" key="7">
    <source>
        <dbReference type="Pfam" id="PF02465"/>
    </source>
</evidence>
<sequence>MATITTTTSTPTPTPTPSATSTANVTKNAAQSILTSLNTGSGVDTASLVSSLVQAQFAAKTAALAAKNTKLTAQISAAGTLKNTITNFSTALGSLTAGGTLQSQPVSSNGSVLSASAISGTKMGNLSSSVTVTALASAQGARSAAVDSRTTPIGTGKLTLTLGTATYNTAGTAMTAFTAGSTAAVSIDVTNGSIDGIATAINAAKTGVTASVITDQDGKAVLSLKGTTGSAQAFTLKADTAGSPLEQFNVGVGKGTLTGTAANAKLTVDGVDVQRSSNTISDLIPGVKLQLNAVSGSAVSLTSSRPTTALSQAVSDFVETYNQVYASAKDMTNAITGDLKEDAAAKTLLRSLQGLTTKTMASASAVGAPTTLAQIGIATNRDGTLSVNTDTLNKVLAAYPDEVEAMFATTSSNALGLNSSLSGISIAASSSLSGLGASTARYTKAQTDLTSEQDKISAQSDSMNTRLTQQFSSMNSKVSAYKASQTFLERQLKAWEQNS</sequence>
<evidence type="ECO:0000259" key="8">
    <source>
        <dbReference type="Pfam" id="PF07195"/>
    </source>
</evidence>
<accession>A0ABN1HMB2</accession>
<evidence type="ECO:0000313" key="9">
    <source>
        <dbReference type="EMBL" id="GAA0659020.1"/>
    </source>
</evidence>
<evidence type="ECO:0000256" key="2">
    <source>
        <dbReference type="ARBA" id="ARBA00011255"/>
    </source>
</evidence>
<evidence type="ECO:0000256" key="4">
    <source>
        <dbReference type="ARBA" id="ARBA00023143"/>
    </source>
</evidence>